<dbReference type="FunFam" id="3.40.50.300:FF:000240">
    <property type="entry name" value="ABC transporter B family member 20"/>
    <property type="match status" value="1"/>
</dbReference>
<dbReference type="CDD" id="cd18578">
    <property type="entry name" value="ABC_6TM_Pgp_ABCB1_D2_like"/>
    <property type="match status" value="1"/>
</dbReference>
<keyword evidence="3" id="KW-0813">Transport</keyword>
<feature type="domain" description="ABC transmembrane type-1" evidence="14">
    <location>
        <begin position="699"/>
        <end position="988"/>
    </location>
</feature>
<dbReference type="FunFam" id="3.40.50.300:FF:000604">
    <property type="entry name" value="ABC transporter B family member 28"/>
    <property type="match status" value="1"/>
</dbReference>
<dbReference type="InterPro" id="IPR003439">
    <property type="entry name" value="ABC_transporter-like_ATP-bd"/>
</dbReference>
<evidence type="ECO:0000256" key="3">
    <source>
        <dbReference type="ARBA" id="ARBA00022448"/>
    </source>
</evidence>
<reference evidence="15 16" key="1">
    <citation type="submission" date="2019-01" db="EMBL/GenBank/DDBJ databases">
        <title>Nuclear Genome Assembly of the Microalgal Biofuel strain Nannochloropsis salina CCMP1776.</title>
        <authorList>
            <person name="Hovde B."/>
        </authorList>
    </citation>
    <scope>NUCLEOTIDE SEQUENCE [LARGE SCALE GENOMIC DNA]</scope>
    <source>
        <strain evidence="15 16">CCMP1776</strain>
    </source>
</reference>
<dbReference type="GO" id="GO:0005524">
    <property type="term" value="F:ATP binding"/>
    <property type="evidence" value="ECO:0007669"/>
    <property type="project" value="UniProtKB-KW"/>
</dbReference>
<dbReference type="PANTHER" id="PTHR43394">
    <property type="entry name" value="ATP-DEPENDENT PERMEASE MDL1, MITOCHONDRIAL"/>
    <property type="match status" value="1"/>
</dbReference>
<gene>
    <name evidence="15" type="ORF">NSK_008080</name>
</gene>
<keyword evidence="7" id="KW-0067">ATP-binding</keyword>
<evidence type="ECO:0000256" key="12">
    <source>
        <dbReference type="SAM" id="Phobius"/>
    </source>
</evidence>
<evidence type="ECO:0000256" key="6">
    <source>
        <dbReference type="ARBA" id="ARBA00022741"/>
    </source>
</evidence>
<feature type="transmembrane region" description="Helical" evidence="12">
    <location>
        <begin position="275"/>
        <end position="296"/>
    </location>
</feature>
<evidence type="ECO:0000256" key="5">
    <source>
        <dbReference type="ARBA" id="ARBA00022737"/>
    </source>
</evidence>
<evidence type="ECO:0000256" key="2">
    <source>
        <dbReference type="ARBA" id="ARBA00007577"/>
    </source>
</evidence>
<feature type="transmembrane region" description="Helical" evidence="12">
    <location>
        <begin position="196"/>
        <end position="216"/>
    </location>
</feature>
<dbReference type="SUPFAM" id="SSF52540">
    <property type="entry name" value="P-loop containing nucleoside triphosphate hydrolases"/>
    <property type="match status" value="2"/>
</dbReference>
<keyword evidence="16" id="KW-1185">Reference proteome</keyword>
<dbReference type="PROSITE" id="PS50929">
    <property type="entry name" value="ABC_TM1F"/>
    <property type="match status" value="2"/>
</dbReference>
<feature type="transmembrane region" description="Helical" evidence="12">
    <location>
        <begin position="740"/>
        <end position="763"/>
    </location>
</feature>
<dbReference type="CDD" id="cd18577">
    <property type="entry name" value="ABC_6TM_Pgp_ABCB1_D1_like"/>
    <property type="match status" value="1"/>
</dbReference>
<evidence type="ECO:0000256" key="1">
    <source>
        <dbReference type="ARBA" id="ARBA00004141"/>
    </source>
</evidence>
<dbReference type="Pfam" id="PF00005">
    <property type="entry name" value="ABC_tran"/>
    <property type="match status" value="2"/>
</dbReference>
<dbReference type="Gene3D" id="3.40.50.300">
    <property type="entry name" value="P-loop containing nucleotide triphosphate hydrolases"/>
    <property type="match status" value="2"/>
</dbReference>
<dbReference type="GO" id="GO:0090374">
    <property type="term" value="P:oligopeptide export from mitochondrion"/>
    <property type="evidence" value="ECO:0007669"/>
    <property type="project" value="TreeGrafter"/>
</dbReference>
<accession>A0A4D9CQ92</accession>
<feature type="transmembrane region" description="Helical" evidence="12">
    <location>
        <begin position="308"/>
        <end position="333"/>
    </location>
</feature>
<dbReference type="AlphaFoldDB" id="A0A4D9CQ92"/>
<dbReference type="InterPro" id="IPR039421">
    <property type="entry name" value="Type_1_exporter"/>
</dbReference>
<dbReference type="SUPFAM" id="SSF90123">
    <property type="entry name" value="ABC transporter transmembrane region"/>
    <property type="match status" value="2"/>
</dbReference>
<dbReference type="InterPro" id="IPR027417">
    <property type="entry name" value="P-loop_NTPase"/>
</dbReference>
<dbReference type="Gene3D" id="1.20.1560.10">
    <property type="entry name" value="ABC transporter type 1, transmembrane domain"/>
    <property type="match status" value="2"/>
</dbReference>
<dbReference type="OrthoDB" id="6500128at2759"/>
<dbReference type="PROSITE" id="PS50893">
    <property type="entry name" value="ABC_TRANSPORTER_2"/>
    <property type="match status" value="2"/>
</dbReference>
<feature type="domain" description="ABC transmembrane type-1" evidence="14">
    <location>
        <begin position="53"/>
        <end position="346"/>
    </location>
</feature>
<name>A0A4D9CQ92_9STRA</name>
<evidence type="ECO:0000256" key="4">
    <source>
        <dbReference type="ARBA" id="ARBA00022692"/>
    </source>
</evidence>
<evidence type="ECO:0000259" key="14">
    <source>
        <dbReference type="PROSITE" id="PS50929"/>
    </source>
</evidence>
<evidence type="ECO:0008006" key="17">
    <source>
        <dbReference type="Google" id="ProtNLM"/>
    </source>
</evidence>
<feature type="region of interest" description="Disordered" evidence="11">
    <location>
        <begin position="1"/>
        <end position="25"/>
    </location>
</feature>
<evidence type="ECO:0000313" key="16">
    <source>
        <dbReference type="Proteomes" id="UP000355283"/>
    </source>
</evidence>
<dbReference type="GO" id="GO:0016887">
    <property type="term" value="F:ATP hydrolysis activity"/>
    <property type="evidence" value="ECO:0007669"/>
    <property type="project" value="InterPro"/>
</dbReference>
<comment type="caution">
    <text evidence="15">The sequence shown here is derived from an EMBL/GenBank/DDBJ whole genome shotgun (WGS) entry which is preliminary data.</text>
</comment>
<comment type="similarity">
    <text evidence="2">Belongs to the ABC transporter superfamily. ABCB family. Multidrug resistance exporter (TC 3.A.1.201) subfamily.</text>
</comment>
<evidence type="ECO:0000256" key="8">
    <source>
        <dbReference type="ARBA" id="ARBA00022989"/>
    </source>
</evidence>
<dbReference type="InterPro" id="IPR017871">
    <property type="entry name" value="ABC_transporter-like_CS"/>
</dbReference>
<feature type="transmembrane region" description="Helical" evidence="12">
    <location>
        <begin position="49"/>
        <end position="74"/>
    </location>
</feature>
<dbReference type="PANTHER" id="PTHR43394:SF18">
    <property type="entry name" value="ABC TRANSPORTER B FAMILY MEMBER 11-LIKE"/>
    <property type="match status" value="1"/>
</dbReference>
<dbReference type="GO" id="GO:0015421">
    <property type="term" value="F:ABC-type oligopeptide transporter activity"/>
    <property type="evidence" value="ECO:0007669"/>
    <property type="project" value="TreeGrafter"/>
</dbReference>
<evidence type="ECO:0000256" key="10">
    <source>
        <dbReference type="ARBA" id="ARBA00023180"/>
    </source>
</evidence>
<feature type="transmembrane region" description="Helical" evidence="12">
    <location>
        <begin position="697"/>
        <end position="720"/>
    </location>
</feature>
<dbReference type="SMART" id="SM00382">
    <property type="entry name" value="AAA"/>
    <property type="match status" value="2"/>
</dbReference>
<dbReference type="InterPro" id="IPR011527">
    <property type="entry name" value="ABC1_TM_dom"/>
</dbReference>
<keyword evidence="8 12" id="KW-1133">Transmembrane helix</keyword>
<evidence type="ECO:0000256" key="11">
    <source>
        <dbReference type="SAM" id="MobiDB-lite"/>
    </source>
</evidence>
<dbReference type="Proteomes" id="UP000355283">
    <property type="component" value="Unassembled WGS sequence"/>
</dbReference>
<feature type="transmembrane region" description="Helical" evidence="12">
    <location>
        <begin position="921"/>
        <end position="947"/>
    </location>
</feature>
<keyword evidence="6" id="KW-0547">Nucleotide-binding</keyword>
<dbReference type="PROSITE" id="PS00211">
    <property type="entry name" value="ABC_TRANSPORTER_1"/>
    <property type="match status" value="1"/>
</dbReference>
<feature type="transmembrane region" description="Helical" evidence="12">
    <location>
        <begin position="825"/>
        <end position="844"/>
    </location>
</feature>
<dbReference type="EMBL" id="SDOX01000159">
    <property type="protein sequence ID" value="TFJ80654.1"/>
    <property type="molecule type" value="Genomic_DNA"/>
</dbReference>
<dbReference type="InterPro" id="IPR036640">
    <property type="entry name" value="ABC1_TM_sf"/>
</dbReference>
<dbReference type="Pfam" id="PF00664">
    <property type="entry name" value="ABC_membrane"/>
    <property type="match status" value="2"/>
</dbReference>
<keyword evidence="9 12" id="KW-0472">Membrane</keyword>
<proteinExistence type="inferred from homology"/>
<feature type="transmembrane region" description="Helical" evidence="12">
    <location>
        <begin position="94"/>
        <end position="118"/>
    </location>
</feature>
<dbReference type="InterPro" id="IPR003593">
    <property type="entry name" value="AAA+_ATPase"/>
</dbReference>
<evidence type="ECO:0000256" key="7">
    <source>
        <dbReference type="ARBA" id="ARBA00022840"/>
    </source>
</evidence>
<feature type="domain" description="ABC transporter" evidence="13">
    <location>
        <begin position="384"/>
        <end position="607"/>
    </location>
</feature>
<feature type="domain" description="ABC transporter" evidence="13">
    <location>
        <begin position="1024"/>
        <end position="1268"/>
    </location>
</feature>
<keyword evidence="5" id="KW-0677">Repeat</keyword>
<comment type="subcellular location">
    <subcellularLocation>
        <location evidence="1">Membrane</location>
        <topology evidence="1">Multi-pass membrane protein</topology>
    </subcellularLocation>
</comment>
<keyword evidence="4 12" id="KW-0812">Transmembrane</keyword>
<evidence type="ECO:0000259" key="13">
    <source>
        <dbReference type="PROSITE" id="PS50893"/>
    </source>
</evidence>
<organism evidence="15 16">
    <name type="scientific">Nannochloropsis salina CCMP1776</name>
    <dbReference type="NCBI Taxonomy" id="1027361"/>
    <lineage>
        <taxon>Eukaryota</taxon>
        <taxon>Sar</taxon>
        <taxon>Stramenopiles</taxon>
        <taxon>Ochrophyta</taxon>
        <taxon>Eustigmatophyceae</taxon>
        <taxon>Eustigmatales</taxon>
        <taxon>Monodopsidaceae</taxon>
        <taxon>Microchloropsis</taxon>
        <taxon>Microchloropsis salina</taxon>
    </lineage>
</organism>
<dbReference type="GO" id="GO:0005743">
    <property type="term" value="C:mitochondrial inner membrane"/>
    <property type="evidence" value="ECO:0007669"/>
    <property type="project" value="TreeGrafter"/>
</dbReference>
<protein>
    <recommendedName>
        <fullName evidence="17">Bile salt export pump</fullName>
    </recommendedName>
</protein>
<sequence length="1273" mass="136129">MAVSNAAVPPAGDGKDKDALTASTPAPPAPKVELVPFSDLFYFADGLDWFCMFLGTLSACATGVAMPVFMIIFGSILDEIGTGQGSFKDTINQLALAMSALGAGTFLVSAFQVAFFAYASARQTERLRATLLRSILRQEIGWFDTNNGGELATVLSEATSAFQEGTGRRVSEGVQALAQFLAGLIIAFTQSWRLSLVLLAGLPLIGGAAVALSSVMSEAKAATSAQYAKAGGVANEALGAIRTVASLGAERKFMEAYNRLIEEAERVGIGKSVKLGAANGLLFSSAFFIYALAFWYGSLQVADNLPCVLAGGTGCITGGAVITTFFSFLIGAFSLGQLAPSLNAVAVARASLVRVMAIVKRTPAMDPLSIAGRTLEEVRGDIEFDVEDFHYPARPHNRVCDHYRLSVKAGETVALCGPSGSGKSTAISLLLRFFDPVAGSITLDGHDLRSLNLKFLRDCIGYVGQEPVLFSGSIADNIRKGKPGASDEEVVAAAKAANAYDFCIEFPDGMQTEERKGTDAFPIVNPAILLLDEATSALDSHSEKIVQEALDNLARSKKRTTFVVAHRLSTIREADKIAVIDKGQVKELGSHEELMARQGIYAELVALQGGSGREEAVEGAGKVQAEGGAEGGDEVTRVKSVSVSRLPLGASMRRLSRAVSQVLRESLPFQDGVEGGTEGTAEDRPSLWGLSFRHWPYLLVGLLSNCALGVLFPFWGYLLANVMSVFYSTDRDYILERGSFWAGMFVVLGSAAILFYTLAFWGLGNVAERLAAWLRKGCFEAMLRQSIGWFDMPKNNLGALTARLETETQQIHKISGDMLGRQCQAFFTLFVGLMIAFSASWRIALVTLATFPIQAAANAIQMQVALGQVSDQPGSEGGEEANGLLSAAIASIRTVSAFSMQEGLLGSYRRAIAPLATKKKLTGVMSGVIFGLTQFVMFGTYGLLFWYGGNLVSEGKATFQEMMEAIMSILMGAMGLGQALTDMADVKEGRAATNRVLDLIYSPTPTIDALSPVGAKLKDVKGEIEFKDISFRYPARLDQYVLGGPDKAGGFSLRIPPGQTVAFVGPSGSGKSTTVALSLRFYDPEDGRVTLDGHDLKALNVKHLREHVSYVGQEPILFKGTVAENIAYGLEGASREQIIAAAKAAHAHDFIMGFTHGYETDLAEGSINVSGGQKQRLAIARAVIKDAPVLLLDEATSALDNESERLVQEALDDLQKQKKRTTLVIAHRLSTIRDADLIVVMRQGEIVEHGSFQKLIQDKNGTFSALARQQGLI</sequence>
<evidence type="ECO:0000256" key="9">
    <source>
        <dbReference type="ARBA" id="ARBA00023136"/>
    </source>
</evidence>
<keyword evidence="10" id="KW-0325">Glycoprotein</keyword>
<evidence type="ECO:0000313" key="15">
    <source>
        <dbReference type="EMBL" id="TFJ80654.1"/>
    </source>
</evidence>